<gene>
    <name evidence="2" type="ORF">FIBSPDRAFT_963715</name>
</gene>
<reference evidence="2 3" key="1">
    <citation type="journal article" date="2016" name="Mol. Biol. Evol.">
        <title>Comparative Genomics of Early-Diverging Mushroom-Forming Fungi Provides Insights into the Origins of Lignocellulose Decay Capabilities.</title>
        <authorList>
            <person name="Nagy L.G."/>
            <person name="Riley R."/>
            <person name="Tritt A."/>
            <person name="Adam C."/>
            <person name="Daum C."/>
            <person name="Floudas D."/>
            <person name="Sun H."/>
            <person name="Yadav J.S."/>
            <person name="Pangilinan J."/>
            <person name="Larsson K.H."/>
            <person name="Matsuura K."/>
            <person name="Barry K."/>
            <person name="Labutti K."/>
            <person name="Kuo R."/>
            <person name="Ohm R.A."/>
            <person name="Bhattacharya S.S."/>
            <person name="Shirouzu T."/>
            <person name="Yoshinaga Y."/>
            <person name="Martin F.M."/>
            <person name="Grigoriev I.V."/>
            <person name="Hibbett D.S."/>
        </authorList>
    </citation>
    <scope>NUCLEOTIDE SEQUENCE [LARGE SCALE GENOMIC DNA]</scope>
    <source>
        <strain evidence="2 3">CBS 109695</strain>
    </source>
</reference>
<organism evidence="2 3">
    <name type="scientific">Athelia psychrophila</name>
    <dbReference type="NCBI Taxonomy" id="1759441"/>
    <lineage>
        <taxon>Eukaryota</taxon>
        <taxon>Fungi</taxon>
        <taxon>Dikarya</taxon>
        <taxon>Basidiomycota</taxon>
        <taxon>Agaricomycotina</taxon>
        <taxon>Agaricomycetes</taxon>
        <taxon>Agaricomycetidae</taxon>
        <taxon>Atheliales</taxon>
        <taxon>Atheliaceae</taxon>
        <taxon>Athelia</taxon>
    </lineage>
</organism>
<accession>A0A165YP91</accession>
<evidence type="ECO:0000256" key="1">
    <source>
        <dbReference type="SAM" id="MobiDB-lite"/>
    </source>
</evidence>
<evidence type="ECO:0000313" key="2">
    <source>
        <dbReference type="EMBL" id="KZP09769.1"/>
    </source>
</evidence>
<feature type="region of interest" description="Disordered" evidence="1">
    <location>
        <begin position="1"/>
        <end position="23"/>
    </location>
</feature>
<dbReference type="Proteomes" id="UP000076532">
    <property type="component" value="Unassembled WGS sequence"/>
</dbReference>
<sequence length="397" mass="43365">MASLTNQKSKARPAGPPASPEKSHLRLLSFGLSSVSIQGSEWIPQEKGTPGALQIYRIGSALFIRLVHLKPAPEPGNDETYDGAPPTFNMQEEHSPHGCKPWRVILSISTTRHSNDIKKFRMTSGAALVHCLLASNTVSGDLAKKLQVAIETCVPHGDVVTLRLLSADQIILAYRDLLRQQSEVPSAITFSFRNQDGSVVERHVLSEDLAVGDAVPIGRPFMNLVFEILGSQGPDNVLPGKSFLSDMDAVWGWMNVNPPPEVWRGLRLFPLYDRGRWSLLVAEYNGAGSDMNVIILDPSSGTTHSGPKEIERLAHPIGAHHVFVHPTFFGGECITWQTGYKVINYLLSIQAMVCADGGHTPIPDGHAWMTSIMYSNILVNAGVRTAIAKALMRAQKD</sequence>
<proteinExistence type="predicted"/>
<keyword evidence="3" id="KW-1185">Reference proteome</keyword>
<dbReference type="EMBL" id="KV417693">
    <property type="protein sequence ID" value="KZP09769.1"/>
    <property type="molecule type" value="Genomic_DNA"/>
</dbReference>
<dbReference type="AlphaFoldDB" id="A0A165YP91"/>
<protein>
    <submittedName>
        <fullName evidence="2">Uncharacterized protein</fullName>
    </submittedName>
</protein>
<evidence type="ECO:0000313" key="3">
    <source>
        <dbReference type="Proteomes" id="UP000076532"/>
    </source>
</evidence>
<name>A0A165YP91_9AGAM</name>